<gene>
    <name evidence="11" type="primary">CEBPE</name>
    <name evidence="11" type="ORF">Y1Q_0023891</name>
</gene>
<evidence type="ECO:0000259" key="10">
    <source>
        <dbReference type="PROSITE" id="PS50217"/>
    </source>
</evidence>
<dbReference type="Pfam" id="PF07716">
    <property type="entry name" value="bZIP_2"/>
    <property type="match status" value="1"/>
</dbReference>
<dbReference type="FunFam" id="1.20.5.170:FF:000028">
    <property type="entry name" value="CCAAT/enhancer-binding protein beta"/>
    <property type="match status" value="1"/>
</dbReference>
<dbReference type="STRING" id="8496.A0A151NR14"/>
<dbReference type="SMART" id="SM00338">
    <property type="entry name" value="BRLZ"/>
    <property type="match status" value="1"/>
</dbReference>
<dbReference type="AlphaFoldDB" id="A0A151NR14"/>
<evidence type="ECO:0000313" key="12">
    <source>
        <dbReference type="Proteomes" id="UP000050525"/>
    </source>
</evidence>
<keyword evidence="3" id="KW-0805">Transcription regulation</keyword>
<feature type="domain" description="BZIP" evidence="10">
    <location>
        <begin position="35"/>
        <end position="98"/>
    </location>
</feature>
<reference evidence="11 12" key="1">
    <citation type="journal article" date="2012" name="Genome Biol.">
        <title>Sequencing three crocodilian genomes to illuminate the evolution of archosaurs and amniotes.</title>
        <authorList>
            <person name="St John J.A."/>
            <person name="Braun E.L."/>
            <person name="Isberg S.R."/>
            <person name="Miles L.G."/>
            <person name="Chong A.Y."/>
            <person name="Gongora J."/>
            <person name="Dalzell P."/>
            <person name="Moran C."/>
            <person name="Bed'hom B."/>
            <person name="Abzhanov A."/>
            <person name="Burgess S.C."/>
            <person name="Cooksey A.M."/>
            <person name="Castoe T.A."/>
            <person name="Crawford N.G."/>
            <person name="Densmore L.D."/>
            <person name="Drew J.C."/>
            <person name="Edwards S.V."/>
            <person name="Faircloth B.C."/>
            <person name="Fujita M.K."/>
            <person name="Greenwold M.J."/>
            <person name="Hoffmann F.G."/>
            <person name="Howard J.M."/>
            <person name="Iguchi T."/>
            <person name="Janes D.E."/>
            <person name="Khan S.Y."/>
            <person name="Kohno S."/>
            <person name="de Koning A.J."/>
            <person name="Lance S.L."/>
            <person name="McCarthy F.M."/>
            <person name="McCormack J.E."/>
            <person name="Merchant M.E."/>
            <person name="Peterson D.G."/>
            <person name="Pollock D.D."/>
            <person name="Pourmand N."/>
            <person name="Raney B.J."/>
            <person name="Roessler K.A."/>
            <person name="Sanford J.R."/>
            <person name="Sawyer R.H."/>
            <person name="Schmidt C.J."/>
            <person name="Triplett E.W."/>
            <person name="Tuberville T.D."/>
            <person name="Venegas-Anaya M."/>
            <person name="Howard J.T."/>
            <person name="Jarvis E.D."/>
            <person name="Guillette L.J.Jr."/>
            <person name="Glenn T.C."/>
            <person name="Green R.E."/>
            <person name="Ray D.A."/>
        </authorList>
    </citation>
    <scope>NUCLEOTIDE SEQUENCE [LARGE SCALE GENOMIC DNA]</scope>
    <source>
        <strain evidence="11">KSC_2009_1</strain>
    </source>
</reference>
<dbReference type="eggNOG" id="KOG3119">
    <property type="taxonomic scope" value="Eukaryota"/>
</dbReference>
<dbReference type="GO" id="GO:0006351">
    <property type="term" value="P:DNA-templated transcription"/>
    <property type="evidence" value="ECO:0007669"/>
    <property type="project" value="InterPro"/>
</dbReference>
<feature type="coiled-coil region" evidence="8">
    <location>
        <begin position="53"/>
        <end position="94"/>
    </location>
</feature>
<keyword evidence="12" id="KW-1185">Reference proteome</keyword>
<dbReference type="InterPro" id="IPR004827">
    <property type="entry name" value="bZIP"/>
</dbReference>
<comment type="subcellular location">
    <subcellularLocation>
        <location evidence="1">Nucleus</location>
    </subcellularLocation>
</comment>
<evidence type="ECO:0000256" key="5">
    <source>
        <dbReference type="ARBA" id="ARBA00023159"/>
    </source>
</evidence>
<evidence type="ECO:0000313" key="11">
    <source>
        <dbReference type="EMBL" id="KYO38925.1"/>
    </source>
</evidence>
<evidence type="ECO:0000256" key="8">
    <source>
        <dbReference type="SAM" id="Coils"/>
    </source>
</evidence>
<dbReference type="GO" id="GO:0005634">
    <property type="term" value="C:nucleus"/>
    <property type="evidence" value="ECO:0007669"/>
    <property type="project" value="UniProtKB-SubCell"/>
</dbReference>
<keyword evidence="4" id="KW-0238">DNA-binding</keyword>
<evidence type="ECO:0000256" key="4">
    <source>
        <dbReference type="ARBA" id="ARBA00023125"/>
    </source>
</evidence>
<dbReference type="PROSITE" id="PS50217">
    <property type="entry name" value="BZIP"/>
    <property type="match status" value="1"/>
</dbReference>
<evidence type="ECO:0000256" key="6">
    <source>
        <dbReference type="ARBA" id="ARBA00023163"/>
    </source>
</evidence>
<dbReference type="Gene3D" id="1.20.5.170">
    <property type="match status" value="1"/>
</dbReference>
<comment type="caution">
    <text evidence="11">The sequence shown here is derived from an EMBL/GenBank/DDBJ whole genome shotgun (WGS) entry which is preliminary data.</text>
</comment>
<evidence type="ECO:0000256" key="1">
    <source>
        <dbReference type="ARBA" id="ARBA00004123"/>
    </source>
</evidence>
<keyword evidence="8" id="KW-0175">Coiled coil</keyword>
<feature type="region of interest" description="Disordered" evidence="9">
    <location>
        <begin position="1"/>
        <end position="35"/>
    </location>
</feature>
<dbReference type="PhylomeDB" id="A0A151NR14"/>
<dbReference type="GO" id="GO:0030099">
    <property type="term" value="P:myeloid cell differentiation"/>
    <property type="evidence" value="ECO:0007669"/>
    <property type="project" value="TreeGrafter"/>
</dbReference>
<dbReference type="GO" id="GO:0000978">
    <property type="term" value="F:RNA polymerase II cis-regulatory region sequence-specific DNA binding"/>
    <property type="evidence" value="ECO:0007669"/>
    <property type="project" value="TreeGrafter"/>
</dbReference>
<dbReference type="InterPro" id="IPR031106">
    <property type="entry name" value="C/EBP"/>
</dbReference>
<accession>A0A151NR14</accession>
<keyword evidence="6" id="KW-0804">Transcription</keyword>
<evidence type="ECO:0000256" key="7">
    <source>
        <dbReference type="ARBA" id="ARBA00023242"/>
    </source>
</evidence>
<dbReference type="SUPFAM" id="SSF57959">
    <property type="entry name" value="Leucine zipper domain"/>
    <property type="match status" value="1"/>
</dbReference>
<name>A0A151NR14_ALLMI</name>
<proteinExistence type="inferred from homology"/>
<dbReference type="PANTHER" id="PTHR23334">
    <property type="entry name" value="CCAAT/ENHANCER BINDING PROTEIN"/>
    <property type="match status" value="1"/>
</dbReference>
<evidence type="ECO:0000256" key="2">
    <source>
        <dbReference type="ARBA" id="ARBA00006951"/>
    </source>
</evidence>
<comment type="similarity">
    <text evidence="2">Belongs to the bZIP family. C/EBP subfamily.</text>
</comment>
<keyword evidence="7" id="KW-0539">Nucleus</keyword>
<keyword evidence="5" id="KW-0010">Activator</keyword>
<feature type="compositionally biased region" description="Low complexity" evidence="9">
    <location>
        <begin position="9"/>
        <end position="21"/>
    </location>
</feature>
<organism evidence="11 12">
    <name type="scientific">Alligator mississippiensis</name>
    <name type="common">American alligator</name>
    <dbReference type="NCBI Taxonomy" id="8496"/>
    <lineage>
        <taxon>Eukaryota</taxon>
        <taxon>Metazoa</taxon>
        <taxon>Chordata</taxon>
        <taxon>Craniata</taxon>
        <taxon>Vertebrata</taxon>
        <taxon>Euteleostomi</taxon>
        <taxon>Archelosauria</taxon>
        <taxon>Archosauria</taxon>
        <taxon>Crocodylia</taxon>
        <taxon>Alligatoridae</taxon>
        <taxon>Alligatorinae</taxon>
        <taxon>Alligator</taxon>
    </lineage>
</organism>
<sequence>MPALRALKGPPGSALLPSAAPVPGPRGKKAVNKDSLEYRLRRERNNIAVRKSRDKAKRRVLETQRRVLELAAENEQLQARVAQLGQELDTLRALFRQLPEAAGLPKGLA</sequence>
<dbReference type="Proteomes" id="UP000050525">
    <property type="component" value="Unassembled WGS sequence"/>
</dbReference>
<dbReference type="PANTHER" id="PTHR23334:SF27">
    <property type="entry name" value="CCAAT_ENHANCER-BINDING PROTEIN EPSILON"/>
    <property type="match status" value="1"/>
</dbReference>
<dbReference type="EMBL" id="AKHW03002411">
    <property type="protein sequence ID" value="KYO38925.1"/>
    <property type="molecule type" value="Genomic_DNA"/>
</dbReference>
<dbReference type="InterPro" id="IPR046347">
    <property type="entry name" value="bZIP_sf"/>
</dbReference>
<dbReference type="GO" id="GO:0000981">
    <property type="term" value="F:DNA-binding transcription factor activity, RNA polymerase II-specific"/>
    <property type="evidence" value="ECO:0007669"/>
    <property type="project" value="TreeGrafter"/>
</dbReference>
<evidence type="ECO:0000256" key="9">
    <source>
        <dbReference type="SAM" id="MobiDB-lite"/>
    </source>
</evidence>
<evidence type="ECO:0000256" key="3">
    <source>
        <dbReference type="ARBA" id="ARBA00023015"/>
    </source>
</evidence>
<protein>
    <submittedName>
        <fullName evidence="11">CCAAT/enhancer-binding protein epsilon</fullName>
    </submittedName>
</protein>